<organism evidence="1">
    <name type="scientific">Timema cristinae</name>
    <name type="common">Walking stick</name>
    <dbReference type="NCBI Taxonomy" id="61476"/>
    <lineage>
        <taxon>Eukaryota</taxon>
        <taxon>Metazoa</taxon>
        <taxon>Ecdysozoa</taxon>
        <taxon>Arthropoda</taxon>
        <taxon>Hexapoda</taxon>
        <taxon>Insecta</taxon>
        <taxon>Pterygota</taxon>
        <taxon>Neoptera</taxon>
        <taxon>Polyneoptera</taxon>
        <taxon>Phasmatodea</taxon>
        <taxon>Timematodea</taxon>
        <taxon>Timematoidea</taxon>
        <taxon>Timematidae</taxon>
        <taxon>Timema</taxon>
    </lineage>
</organism>
<dbReference type="EMBL" id="OC318608">
    <property type="protein sequence ID" value="CAD7402671.1"/>
    <property type="molecule type" value="Genomic_DNA"/>
</dbReference>
<protein>
    <submittedName>
        <fullName evidence="1">Uncharacterized protein</fullName>
    </submittedName>
</protein>
<gene>
    <name evidence="1" type="ORF">TCEB3V08_LOCUS6609</name>
</gene>
<proteinExistence type="predicted"/>
<dbReference type="AlphaFoldDB" id="A0A7R9CUD1"/>
<accession>A0A7R9CUD1</accession>
<reference evidence="1" key="1">
    <citation type="submission" date="2020-11" db="EMBL/GenBank/DDBJ databases">
        <authorList>
            <person name="Tran Van P."/>
        </authorList>
    </citation>
    <scope>NUCLEOTIDE SEQUENCE</scope>
</reference>
<sequence>MADLLGTLLLPTGHLWRRRLLVTGSPSSVRDLCEIQRLALSTQQTSRAAKDMARKSHFVVLGVTAFNKTVATNLAPQA</sequence>
<evidence type="ECO:0000313" key="1">
    <source>
        <dbReference type="EMBL" id="CAD7402671.1"/>
    </source>
</evidence>
<name>A0A7R9CUD1_TIMCR</name>